<dbReference type="STRING" id="83401.SAMN05421742_11123"/>
<feature type="signal peptide" evidence="1">
    <location>
        <begin position="1"/>
        <end position="24"/>
    </location>
</feature>
<gene>
    <name evidence="2" type="ORF">SAMN05421742_11123</name>
</gene>
<dbReference type="InterPro" id="IPR018707">
    <property type="entry name" value="LpxR"/>
</dbReference>
<dbReference type="Pfam" id="PF09982">
    <property type="entry name" value="LpxR"/>
    <property type="match status" value="1"/>
</dbReference>
<reference evidence="3" key="1">
    <citation type="submission" date="2016-10" db="EMBL/GenBank/DDBJ databases">
        <authorList>
            <person name="Varghese N."/>
            <person name="Submissions S."/>
        </authorList>
    </citation>
    <scope>NUCLEOTIDE SEQUENCE [LARGE SCALE GENOMIC DNA]</scope>
    <source>
        <strain evidence="3">930I</strain>
    </source>
</reference>
<keyword evidence="1" id="KW-0732">Signal</keyword>
<dbReference type="Proteomes" id="UP000217076">
    <property type="component" value="Unassembled WGS sequence"/>
</dbReference>
<dbReference type="AlphaFoldDB" id="A0A1G8ESF0"/>
<sequence length="340" mass="37085">MPPLSRLCACLSLSAVVAVGSARAAEPPADPPPDPRGVVTLQFDNDLFSGTDRHYTNGVRASYLSPEHQFPEPLAEVIEHIPVIPDGALARWEVAIGQSMFTPENTATTRLVTDDRPYAGWLYLSLGAIADSGDELDMIALDLGVVGPAALAGETQNWVHGWRGIAKAQGWDNQLHNEPGINLRWEHQWRHLAQFSLDDAPGLGVDIIPRVGLSLGNVFTNASAGATVRFGDDLPTDYGAPRIRPSLPGSGFFRPTDDFSWYLFAGAEGRAVARNIMLDGNTFRDSHSVDREPFVAEAQAGLALTIGRTRMTYTYVWRSREFDGQDRPDQFGGVSLSVRF</sequence>
<keyword evidence="3" id="KW-1185">Reference proteome</keyword>
<dbReference type="RefSeq" id="WP_176787869.1">
    <property type="nucleotide sequence ID" value="NZ_FNCV01000011.1"/>
</dbReference>
<name>A0A1G8ESF0_9PROT</name>
<proteinExistence type="predicted"/>
<dbReference type="InterPro" id="IPR037107">
    <property type="entry name" value="Put_OMP_sf"/>
</dbReference>
<dbReference type="EMBL" id="FNCV01000011">
    <property type="protein sequence ID" value="SDH72795.1"/>
    <property type="molecule type" value="Genomic_DNA"/>
</dbReference>
<organism evidence="2 3">
    <name type="scientific">Roseospirillum parvum</name>
    <dbReference type="NCBI Taxonomy" id="83401"/>
    <lineage>
        <taxon>Bacteria</taxon>
        <taxon>Pseudomonadati</taxon>
        <taxon>Pseudomonadota</taxon>
        <taxon>Alphaproteobacteria</taxon>
        <taxon>Rhodospirillales</taxon>
        <taxon>Rhodospirillaceae</taxon>
        <taxon>Roseospirillum</taxon>
    </lineage>
</organism>
<feature type="chain" id="PRO_5011781453" description="Outer membrane protein" evidence="1">
    <location>
        <begin position="25"/>
        <end position="340"/>
    </location>
</feature>
<evidence type="ECO:0000256" key="1">
    <source>
        <dbReference type="SAM" id="SignalP"/>
    </source>
</evidence>
<evidence type="ECO:0000313" key="2">
    <source>
        <dbReference type="EMBL" id="SDH72795.1"/>
    </source>
</evidence>
<evidence type="ECO:0000313" key="3">
    <source>
        <dbReference type="Proteomes" id="UP000217076"/>
    </source>
</evidence>
<evidence type="ECO:0008006" key="4">
    <source>
        <dbReference type="Google" id="ProtNLM"/>
    </source>
</evidence>
<accession>A0A1G8ESF0</accession>
<dbReference type="Gene3D" id="2.40.128.140">
    <property type="entry name" value="Outer membrane protein"/>
    <property type="match status" value="1"/>
</dbReference>
<protein>
    <recommendedName>
        <fullName evidence="4">Outer membrane protein</fullName>
    </recommendedName>
</protein>